<feature type="compositionally biased region" description="Low complexity" evidence="1">
    <location>
        <begin position="174"/>
        <end position="196"/>
    </location>
</feature>
<dbReference type="Gene3D" id="3.40.50.880">
    <property type="match status" value="1"/>
</dbReference>
<dbReference type="Gene3D" id="3.90.650.10">
    <property type="entry name" value="PurM-like C-terminal domain"/>
    <property type="match status" value="1"/>
</dbReference>
<proteinExistence type="predicted"/>
<protein>
    <recommendedName>
        <fullName evidence="4">Dimethylargininase</fullName>
    </recommendedName>
</protein>
<keyword evidence="3" id="KW-1185">Reference proteome</keyword>
<dbReference type="SUPFAM" id="SSF56042">
    <property type="entry name" value="PurM C-terminal domain-like"/>
    <property type="match status" value="1"/>
</dbReference>
<dbReference type="Proteomes" id="UP001189429">
    <property type="component" value="Unassembled WGS sequence"/>
</dbReference>
<feature type="region of interest" description="Disordered" evidence="1">
    <location>
        <begin position="174"/>
        <end position="211"/>
    </location>
</feature>
<evidence type="ECO:0000313" key="2">
    <source>
        <dbReference type="EMBL" id="CAK0823635.1"/>
    </source>
</evidence>
<dbReference type="PANTHER" id="PTHR10099">
    <property type="entry name" value="PHOSPHORIBOSYLFORMYLGLYCINAMIDINE SYNTHASE"/>
    <property type="match status" value="1"/>
</dbReference>
<dbReference type="SUPFAM" id="SSF52317">
    <property type="entry name" value="Class I glutamine amidotransferase-like"/>
    <property type="match status" value="1"/>
</dbReference>
<gene>
    <name evidence="2" type="ORF">PCOR1329_LOCUS24278</name>
</gene>
<dbReference type="InterPro" id="IPR029062">
    <property type="entry name" value="Class_I_gatase-like"/>
</dbReference>
<sequence length="211" mass="21884">MAFAGNCGVTLDVSGAEALFHEELGLVLEVAAAQADAVAAAYTAQGVSCVRIGAPCAGDRVKIVGKSGQVELEERMTVLRDRWESSSFALEMLQANPACVVQERDSMAVRSAPPIHAAILSPEPQWLLAAGAPQVGIVREEGSNGDREMAAAFRLAGFECWDVTMTDLASGAIPNTSAASPSSAASPTPTRWAPPRAGRPHAASSRGSPRS</sequence>
<evidence type="ECO:0000313" key="3">
    <source>
        <dbReference type="Proteomes" id="UP001189429"/>
    </source>
</evidence>
<dbReference type="InterPro" id="IPR036676">
    <property type="entry name" value="PurM-like_C_sf"/>
</dbReference>
<reference evidence="2" key="1">
    <citation type="submission" date="2023-10" db="EMBL/GenBank/DDBJ databases">
        <authorList>
            <person name="Chen Y."/>
            <person name="Shah S."/>
            <person name="Dougan E. K."/>
            <person name="Thang M."/>
            <person name="Chan C."/>
        </authorList>
    </citation>
    <scope>NUCLEOTIDE SEQUENCE [LARGE SCALE GENOMIC DNA]</scope>
</reference>
<accession>A0ABN9RWB6</accession>
<dbReference type="Pfam" id="PF13507">
    <property type="entry name" value="GATase_5"/>
    <property type="match status" value="1"/>
</dbReference>
<comment type="caution">
    <text evidence="2">The sequence shown here is derived from an EMBL/GenBank/DDBJ whole genome shotgun (WGS) entry which is preliminary data.</text>
</comment>
<name>A0ABN9RWB6_9DINO</name>
<evidence type="ECO:0000256" key="1">
    <source>
        <dbReference type="SAM" id="MobiDB-lite"/>
    </source>
</evidence>
<organism evidence="2 3">
    <name type="scientific">Prorocentrum cordatum</name>
    <dbReference type="NCBI Taxonomy" id="2364126"/>
    <lineage>
        <taxon>Eukaryota</taxon>
        <taxon>Sar</taxon>
        <taxon>Alveolata</taxon>
        <taxon>Dinophyceae</taxon>
        <taxon>Prorocentrales</taxon>
        <taxon>Prorocentraceae</taxon>
        <taxon>Prorocentrum</taxon>
    </lineage>
</organism>
<evidence type="ECO:0008006" key="4">
    <source>
        <dbReference type="Google" id="ProtNLM"/>
    </source>
</evidence>
<dbReference type="PANTHER" id="PTHR10099:SF1">
    <property type="entry name" value="PHOSPHORIBOSYLFORMYLGLYCINAMIDINE SYNTHASE"/>
    <property type="match status" value="1"/>
</dbReference>
<dbReference type="EMBL" id="CAUYUJ010008336">
    <property type="protein sequence ID" value="CAK0823635.1"/>
    <property type="molecule type" value="Genomic_DNA"/>
</dbReference>